<sequence>MGQGEADFFAELALSADDNVTKLGFPVARTSRMAIPERNLDDYTAFIQISGAVQGGVIVTFEAGLALELTRSYMIDPVTDEEAKNYAVEVVAELSNVICGNALTERVPLPIYLGNPLIFVARQAEIRTRSAKPYTQFFDTAKGSFQIMFIPMEQESELATILNSH</sequence>
<dbReference type="InterPro" id="IPR028976">
    <property type="entry name" value="CheC-like_sf"/>
</dbReference>
<comment type="caution">
    <text evidence="3">The sequence shown here is derived from an EMBL/GenBank/DDBJ whole genome shotgun (WGS) entry which is preliminary data.</text>
</comment>
<proteinExistence type="predicted"/>
<organism evidence="3 4">
    <name type="scientific">Cohnella boryungensis</name>
    <dbReference type="NCBI Taxonomy" id="768479"/>
    <lineage>
        <taxon>Bacteria</taxon>
        <taxon>Bacillati</taxon>
        <taxon>Bacillota</taxon>
        <taxon>Bacilli</taxon>
        <taxon>Bacillales</taxon>
        <taxon>Paenibacillaceae</taxon>
        <taxon>Cohnella</taxon>
    </lineage>
</organism>
<evidence type="ECO:0000259" key="2">
    <source>
        <dbReference type="Pfam" id="PF13690"/>
    </source>
</evidence>
<dbReference type="Pfam" id="PF13690">
    <property type="entry name" value="CheX"/>
    <property type="match status" value="1"/>
</dbReference>
<accession>A0ABV8S7R1</accession>
<evidence type="ECO:0000313" key="4">
    <source>
        <dbReference type="Proteomes" id="UP001595755"/>
    </source>
</evidence>
<name>A0ABV8S7R1_9BACL</name>
<feature type="domain" description="Chemotaxis phosphatase CheX-like" evidence="2">
    <location>
        <begin position="43"/>
        <end position="136"/>
    </location>
</feature>
<gene>
    <name evidence="3" type="ORF">ACFO1S_09050</name>
</gene>
<evidence type="ECO:0000313" key="3">
    <source>
        <dbReference type="EMBL" id="MFC4303601.1"/>
    </source>
</evidence>
<keyword evidence="1" id="KW-0145">Chemotaxis</keyword>
<reference evidence="4" key="1">
    <citation type="journal article" date="2019" name="Int. J. Syst. Evol. Microbiol.">
        <title>The Global Catalogue of Microorganisms (GCM) 10K type strain sequencing project: providing services to taxonomists for standard genome sequencing and annotation.</title>
        <authorList>
            <consortium name="The Broad Institute Genomics Platform"/>
            <consortium name="The Broad Institute Genome Sequencing Center for Infectious Disease"/>
            <person name="Wu L."/>
            <person name="Ma J."/>
        </authorList>
    </citation>
    <scope>NUCLEOTIDE SEQUENCE [LARGE SCALE GENOMIC DNA]</scope>
    <source>
        <strain evidence="4">CGMCC 4.1641</strain>
    </source>
</reference>
<dbReference type="SUPFAM" id="SSF103039">
    <property type="entry name" value="CheC-like"/>
    <property type="match status" value="1"/>
</dbReference>
<dbReference type="EMBL" id="JBHSED010000013">
    <property type="protein sequence ID" value="MFC4303601.1"/>
    <property type="molecule type" value="Genomic_DNA"/>
</dbReference>
<keyword evidence="4" id="KW-1185">Reference proteome</keyword>
<dbReference type="InterPro" id="IPR028051">
    <property type="entry name" value="CheX-like_dom"/>
</dbReference>
<evidence type="ECO:0000256" key="1">
    <source>
        <dbReference type="ARBA" id="ARBA00022500"/>
    </source>
</evidence>
<dbReference type="Proteomes" id="UP001595755">
    <property type="component" value="Unassembled WGS sequence"/>
</dbReference>
<dbReference type="RefSeq" id="WP_204602688.1">
    <property type="nucleotide sequence ID" value="NZ_JBHSED010000013.1"/>
</dbReference>
<dbReference type="Gene3D" id="3.40.1550.10">
    <property type="entry name" value="CheC-like"/>
    <property type="match status" value="1"/>
</dbReference>
<protein>
    <submittedName>
        <fullName evidence="3">Chemotaxis protein CheX</fullName>
    </submittedName>
</protein>